<evidence type="ECO:0000259" key="4">
    <source>
        <dbReference type="Pfam" id="PF04324"/>
    </source>
</evidence>
<proteinExistence type="predicted"/>
<feature type="domain" description="BFD-like [2Fe-2S]-binding" evidence="4">
    <location>
        <begin position="406"/>
        <end position="454"/>
    </location>
</feature>
<name>A0ABU2S3Z9_9ACTN</name>
<dbReference type="InterPro" id="IPR007419">
    <property type="entry name" value="BFD-like_2Fe2S-bd_dom"/>
</dbReference>
<evidence type="ECO:0000256" key="3">
    <source>
        <dbReference type="ARBA" id="ARBA00022827"/>
    </source>
</evidence>
<evidence type="ECO:0000256" key="2">
    <source>
        <dbReference type="ARBA" id="ARBA00022630"/>
    </source>
</evidence>
<keyword evidence="3" id="KW-0274">FAD</keyword>
<keyword evidence="7" id="KW-1185">Reference proteome</keyword>
<dbReference type="Proteomes" id="UP001183615">
    <property type="component" value="Unassembled WGS sequence"/>
</dbReference>
<comment type="caution">
    <text evidence="6">The sequence shown here is derived from an EMBL/GenBank/DDBJ whole genome shotgun (WGS) entry which is preliminary data.</text>
</comment>
<protein>
    <submittedName>
        <fullName evidence="6">FAD-dependent oxidoreductase</fullName>
    </submittedName>
</protein>
<evidence type="ECO:0000313" key="7">
    <source>
        <dbReference type="Proteomes" id="UP001183615"/>
    </source>
</evidence>
<evidence type="ECO:0000256" key="1">
    <source>
        <dbReference type="ARBA" id="ARBA00001974"/>
    </source>
</evidence>
<dbReference type="Pfam" id="PF07992">
    <property type="entry name" value="Pyr_redox_2"/>
    <property type="match status" value="1"/>
</dbReference>
<dbReference type="SUPFAM" id="SSF51905">
    <property type="entry name" value="FAD/NAD(P)-binding domain"/>
    <property type="match status" value="1"/>
</dbReference>
<comment type="cofactor">
    <cofactor evidence="1">
        <name>FAD</name>
        <dbReference type="ChEBI" id="CHEBI:57692"/>
    </cofactor>
</comment>
<dbReference type="RefSeq" id="WP_311616968.1">
    <property type="nucleotide sequence ID" value="NZ_JAVREV010000003.1"/>
</dbReference>
<dbReference type="PRINTS" id="PR00368">
    <property type="entry name" value="FADPNR"/>
</dbReference>
<dbReference type="Pfam" id="PF04324">
    <property type="entry name" value="Fer2_BFD"/>
    <property type="match status" value="1"/>
</dbReference>
<dbReference type="Gene3D" id="1.10.10.1100">
    <property type="entry name" value="BFD-like [2Fe-2S]-binding domain"/>
    <property type="match status" value="1"/>
</dbReference>
<dbReference type="PRINTS" id="PR00469">
    <property type="entry name" value="PNDRDTASEII"/>
</dbReference>
<dbReference type="InterPro" id="IPR041854">
    <property type="entry name" value="BFD-like_2Fe2S-bd_dom_sf"/>
</dbReference>
<gene>
    <name evidence="6" type="ORF">RM779_08030</name>
</gene>
<organism evidence="6 7">
    <name type="scientific">Streptomyces johnsoniae</name>
    <dbReference type="NCBI Taxonomy" id="3075532"/>
    <lineage>
        <taxon>Bacteria</taxon>
        <taxon>Bacillati</taxon>
        <taxon>Actinomycetota</taxon>
        <taxon>Actinomycetes</taxon>
        <taxon>Kitasatosporales</taxon>
        <taxon>Streptomycetaceae</taxon>
        <taxon>Streptomyces</taxon>
    </lineage>
</organism>
<keyword evidence="2" id="KW-0285">Flavoprotein</keyword>
<dbReference type="InterPro" id="IPR036188">
    <property type="entry name" value="FAD/NAD-bd_sf"/>
</dbReference>
<feature type="domain" description="FAD/NAD(P)-binding" evidence="5">
    <location>
        <begin position="3"/>
        <end position="274"/>
    </location>
</feature>
<dbReference type="PANTHER" id="PTHR43429">
    <property type="entry name" value="PYRIDINE NUCLEOTIDE-DISULFIDE OXIDOREDUCTASE DOMAIN-CONTAINING"/>
    <property type="match status" value="1"/>
</dbReference>
<dbReference type="PANTHER" id="PTHR43429:SF3">
    <property type="entry name" value="NITRITE REDUCTASE [NAD(P)H]"/>
    <property type="match status" value="1"/>
</dbReference>
<dbReference type="InterPro" id="IPR050260">
    <property type="entry name" value="FAD-bd_OxRdtase"/>
</dbReference>
<dbReference type="InterPro" id="IPR023753">
    <property type="entry name" value="FAD/NAD-binding_dom"/>
</dbReference>
<evidence type="ECO:0000313" key="6">
    <source>
        <dbReference type="EMBL" id="MDT0442544.1"/>
    </source>
</evidence>
<dbReference type="Gene3D" id="3.50.50.60">
    <property type="entry name" value="FAD/NAD(P)-binding domain"/>
    <property type="match status" value="2"/>
</dbReference>
<evidence type="ECO:0000259" key="5">
    <source>
        <dbReference type="Pfam" id="PF07992"/>
    </source>
</evidence>
<dbReference type="EMBL" id="JAVREV010000003">
    <property type="protein sequence ID" value="MDT0442544.1"/>
    <property type="molecule type" value="Genomic_DNA"/>
</dbReference>
<reference evidence="7" key="1">
    <citation type="submission" date="2023-07" db="EMBL/GenBank/DDBJ databases">
        <title>30 novel species of actinomycetes from the DSMZ collection.</title>
        <authorList>
            <person name="Nouioui I."/>
        </authorList>
    </citation>
    <scope>NUCLEOTIDE SEQUENCE [LARGE SCALE GENOMIC DNA]</scope>
    <source>
        <strain evidence="7">DSM 41886</strain>
    </source>
</reference>
<sequence>MTRVLVVGNGPAAHRLTERLHHHGHRGRVTVLGAEPHPAYQRVLLPSVLAGGLPPEALLLPPHPAGTRVLPGVTATGIDRRRRVVRASDGAEHAYDTLVLATGAAPVVPAVPGLRAPDGQLARGVRTVRTLADTAALPSGRVVVLGGGVLGVETALALRGAGHAVALVHPHAHLAGHLLDPAAGRMLADRMTDLGVTLHLGAGAAEYVPGKLLLREGPPLPADALLLCAGVAPGTGPARGCGLAVRTGVVVDDRLTTNDPRIHAIGDCAEHAGQVPGVLSAGWEQADVLARVLTGHDARHAPRGRAVRLRSAEVDLLCVTPPPEPGGAADGGHTVTFSDPAGRRYARLHLRGDRIASAVLLGLPRAIAAVGQLHDSGSPVPSDRLALLLGARPAARPAPAASADAVVCACNNVTGRTLLDAVAAGARDTAALARATRATTGCGTCLEPVRRLLAAATPAGAGGAG</sequence>
<accession>A0ABU2S3Z9</accession>